<keyword evidence="1" id="KW-0915">Sodium</keyword>
<feature type="transmembrane region" description="Helical" evidence="1">
    <location>
        <begin position="309"/>
        <end position="329"/>
    </location>
</feature>
<reference evidence="3 4" key="1">
    <citation type="journal article" date="2013" name="Genome Biol. Evol.">
        <title>Genome evolution and phylogenomic analysis of candidatus kinetoplastibacterium, the betaproteobacterial endosymbionts of strigomonas and angomonas.</title>
        <authorList>
            <person name="Alves J.M."/>
            <person name="Serrano M.G."/>
            <person name="Maia da Silva F."/>
            <person name="Voegtly L.J."/>
            <person name="Matveyev A.V."/>
            <person name="Teixeira M.M."/>
            <person name="Camargo E.P."/>
            <person name="Buck G.A."/>
        </authorList>
    </citation>
    <scope>NUCLEOTIDE SEQUENCE [LARGE SCALE GENOMIC DNA]</scope>
    <source>
        <strain evidence="3 4">TCC012E</strain>
    </source>
</reference>
<dbReference type="GO" id="GO:0005886">
    <property type="term" value="C:plasma membrane"/>
    <property type="evidence" value="ECO:0007669"/>
    <property type="project" value="UniProtKB-SubCell"/>
</dbReference>
<feature type="transmembrane region" description="Helical" evidence="1">
    <location>
        <begin position="69"/>
        <end position="88"/>
    </location>
</feature>
<dbReference type="Proteomes" id="UP000011563">
    <property type="component" value="Chromosome"/>
</dbReference>
<dbReference type="GO" id="GO:0015501">
    <property type="term" value="F:glutamate:sodium symporter activity"/>
    <property type="evidence" value="ECO:0007669"/>
    <property type="project" value="UniProtKB-UniRule"/>
</dbReference>
<comment type="similarity">
    <text evidence="1">Belongs to the glutamate:Na(+) symporter (ESS) (TC 2.A.27) family.</text>
</comment>
<proteinExistence type="inferred from homology"/>
<keyword evidence="1" id="KW-0813">Transport</keyword>
<keyword evidence="1" id="KW-1133">Transmembrane helix</keyword>
<feature type="transmembrane region" description="Helical" evidence="1">
    <location>
        <begin position="43"/>
        <end position="62"/>
    </location>
</feature>
<feature type="transmembrane region" description="Helical" evidence="1">
    <location>
        <begin position="341"/>
        <end position="363"/>
    </location>
</feature>
<dbReference type="HAMAP" id="MF_02062">
    <property type="entry name" value="GltS"/>
    <property type="match status" value="1"/>
</dbReference>
<evidence type="ECO:0000256" key="1">
    <source>
        <dbReference type="HAMAP-Rule" id="MF_02062"/>
    </source>
</evidence>
<evidence type="ECO:0000256" key="2">
    <source>
        <dbReference type="NCBIfam" id="TIGR00210"/>
    </source>
</evidence>
<dbReference type="AlphaFoldDB" id="M1LC36"/>
<feature type="transmembrane region" description="Helical" evidence="1">
    <location>
        <begin position="251"/>
        <end position="269"/>
    </location>
</feature>
<dbReference type="HOGENOM" id="CLU_040907_0_0_4"/>
<dbReference type="InterPro" id="IPR004445">
    <property type="entry name" value="GltS"/>
</dbReference>
<evidence type="ECO:0000313" key="3">
    <source>
        <dbReference type="EMBL" id="AGF50013.1"/>
    </source>
</evidence>
<keyword evidence="4" id="KW-1185">Reference proteome</keyword>
<name>M1LC36_9PROT</name>
<keyword evidence="1" id="KW-0029">Amino-acid transport</keyword>
<dbReference type="GO" id="GO:0015813">
    <property type="term" value="P:L-glutamate transmembrane transport"/>
    <property type="evidence" value="ECO:0007669"/>
    <property type="project" value="UniProtKB-UniRule"/>
</dbReference>
<dbReference type="RefSeq" id="WP_015390072.1">
    <property type="nucleotide sequence ID" value="NC_020285.1"/>
</dbReference>
<feature type="transmembrane region" description="Helical" evidence="1">
    <location>
        <begin position="94"/>
        <end position="119"/>
    </location>
</feature>
<dbReference type="PANTHER" id="PTHR36178:SF1">
    <property type="entry name" value="SODIUM_GLUTAMATE SYMPORTER"/>
    <property type="match status" value="1"/>
</dbReference>
<comment type="subcellular location">
    <subcellularLocation>
        <location evidence="1">Cell inner membrane</location>
        <topology evidence="1">Multi-pass membrane protein</topology>
    </subcellularLocation>
</comment>
<keyword evidence="1" id="KW-0472">Membrane</keyword>
<evidence type="ECO:0000313" key="4">
    <source>
        <dbReference type="Proteomes" id="UP000011563"/>
    </source>
</evidence>
<keyword evidence="1" id="KW-0739">Sodium transport</keyword>
<dbReference type="PANTHER" id="PTHR36178">
    <property type="entry name" value="SLR0625 PROTEIN"/>
    <property type="match status" value="1"/>
</dbReference>
<protein>
    <recommendedName>
        <fullName evidence="1 2">Sodium/glutamate symporter</fullName>
    </recommendedName>
</protein>
<keyword evidence="1" id="KW-0406">Ion transport</keyword>
<sequence length="407" mass="43093">MISLSLTQSLLACCLVLLGGRFLTKRVSFLARYSVPDSIVGGLIFAIITQALAAFGGIQIYLETTIKPTFLLLFFGCIGLTADLKLLARGGSRLIALLLVLVPFLFLQNIVGLSLAYLLDMHPLMGLIGGTITLVGGHGTGAAYAARFADINNIQNITALAMTSATIGLVFGGVLGGPISEWLIKKHKIITPFESGEYNEADKLPKKDTIEIKPSTESPDFITSLCAALITLAAGSYLSKLLGSNAISLPNFLWCLGVGILIRNIGPFVKLKLNDKATEILGTVMLSLFLGFTMMTLDLASAAKLAGPLAFILLIQSIVCSLYCCLVVFKALKRDYEATVMSGAFCGIGLGTTATAIANMQAITNRHGHAPQAFIVIPLTGAFLVDIMNVIVLTTMISLPFIGGSII</sequence>
<keyword evidence="1" id="KW-0997">Cell inner membrane</keyword>
<feature type="transmembrane region" description="Helical" evidence="1">
    <location>
        <begin position="157"/>
        <end position="179"/>
    </location>
</feature>
<feature type="transmembrane region" description="Helical" evidence="1">
    <location>
        <begin position="126"/>
        <end position="145"/>
    </location>
</feature>
<dbReference type="PATRIC" id="fig|1208922.3.peg.578"/>
<dbReference type="Pfam" id="PF03616">
    <property type="entry name" value="Glt_symporter"/>
    <property type="match status" value="1"/>
</dbReference>
<dbReference type="EMBL" id="CP003807">
    <property type="protein sequence ID" value="AGF50013.1"/>
    <property type="molecule type" value="Genomic_DNA"/>
</dbReference>
<organism evidence="3 4">
    <name type="scientific">Candidatus Kinetoplastidibacterium blastocrithidiae TCC012E</name>
    <dbReference type="NCBI Taxonomy" id="1208922"/>
    <lineage>
        <taxon>Bacteria</taxon>
        <taxon>Pseudomonadati</taxon>
        <taxon>Pseudomonadota</taxon>
        <taxon>Betaproteobacteria</taxon>
        <taxon>Candidatus Kinetoplastidibacterium</taxon>
    </lineage>
</organism>
<feature type="transmembrane region" description="Helical" evidence="1">
    <location>
        <begin position="281"/>
        <end position="303"/>
    </location>
</feature>
<dbReference type="KEGG" id="kbt:BCUE_0012"/>
<keyword evidence="1" id="KW-1003">Cell membrane</keyword>
<comment type="function">
    <text evidence="1">Catalyzes the sodium-dependent transport of glutamate.</text>
</comment>
<gene>
    <name evidence="1" type="primary">gltS</name>
    <name evidence="3" type="ORF">BCUE_0012</name>
</gene>
<dbReference type="NCBIfam" id="TIGR00210">
    <property type="entry name" value="gltS"/>
    <property type="match status" value="1"/>
</dbReference>
<keyword evidence="1" id="KW-0769">Symport</keyword>
<accession>M1LC36</accession>
<keyword evidence="1" id="KW-0812">Transmembrane</keyword>
<feature type="transmembrane region" description="Helical" evidence="1">
    <location>
        <begin position="375"/>
        <end position="402"/>
    </location>
</feature>